<name>A0A9P5YLS4_9AGAR</name>
<evidence type="ECO:0000313" key="6">
    <source>
        <dbReference type="EMBL" id="KAF9472143.1"/>
    </source>
</evidence>
<dbReference type="Proteomes" id="UP000807469">
    <property type="component" value="Unassembled WGS sequence"/>
</dbReference>
<dbReference type="AlphaFoldDB" id="A0A9P5YLS4"/>
<dbReference type="OrthoDB" id="66620at2759"/>
<evidence type="ECO:0000313" key="7">
    <source>
        <dbReference type="Proteomes" id="UP000807469"/>
    </source>
</evidence>
<reference evidence="6" key="1">
    <citation type="submission" date="2020-11" db="EMBL/GenBank/DDBJ databases">
        <authorList>
            <consortium name="DOE Joint Genome Institute"/>
            <person name="Ahrendt S."/>
            <person name="Riley R."/>
            <person name="Andreopoulos W."/>
            <person name="Labutti K."/>
            <person name="Pangilinan J."/>
            <person name="Ruiz-Duenas F.J."/>
            <person name="Barrasa J.M."/>
            <person name="Sanchez-Garcia M."/>
            <person name="Camarero S."/>
            <person name="Miyauchi S."/>
            <person name="Serrano A."/>
            <person name="Linde D."/>
            <person name="Babiker R."/>
            <person name="Drula E."/>
            <person name="Ayuso-Fernandez I."/>
            <person name="Pacheco R."/>
            <person name="Padilla G."/>
            <person name="Ferreira P."/>
            <person name="Barriuso J."/>
            <person name="Kellner H."/>
            <person name="Castanera R."/>
            <person name="Alfaro M."/>
            <person name="Ramirez L."/>
            <person name="Pisabarro A.G."/>
            <person name="Kuo A."/>
            <person name="Tritt A."/>
            <person name="Lipzen A."/>
            <person name="He G."/>
            <person name="Yan M."/>
            <person name="Ng V."/>
            <person name="Cullen D."/>
            <person name="Martin F."/>
            <person name="Rosso M.-N."/>
            <person name="Henrissat B."/>
            <person name="Hibbett D."/>
            <person name="Martinez A.T."/>
            <person name="Grigoriev I.V."/>
        </authorList>
    </citation>
    <scope>NUCLEOTIDE SEQUENCE</scope>
    <source>
        <strain evidence="6">CIRM-BRFM 674</strain>
    </source>
</reference>
<evidence type="ECO:0000256" key="5">
    <source>
        <dbReference type="ARBA" id="ARBA00023136"/>
    </source>
</evidence>
<dbReference type="InterPro" id="IPR027417">
    <property type="entry name" value="P-loop_NTPase"/>
</dbReference>
<dbReference type="GO" id="GO:0042626">
    <property type="term" value="F:ATPase-coupled transmembrane transporter activity"/>
    <property type="evidence" value="ECO:0007669"/>
    <property type="project" value="TreeGrafter"/>
</dbReference>
<evidence type="ECO:0000256" key="3">
    <source>
        <dbReference type="ARBA" id="ARBA00022692"/>
    </source>
</evidence>
<accession>A0A9P5YLS4</accession>
<dbReference type="InterPro" id="IPR050352">
    <property type="entry name" value="ABCG_transporters"/>
</dbReference>
<keyword evidence="5" id="KW-0472">Membrane</keyword>
<evidence type="ECO:0000256" key="4">
    <source>
        <dbReference type="ARBA" id="ARBA00022989"/>
    </source>
</evidence>
<keyword evidence="4" id="KW-1133">Transmembrane helix</keyword>
<comment type="caution">
    <text evidence="6">The sequence shown here is derived from an EMBL/GenBank/DDBJ whole genome shotgun (WGS) entry which is preliminary data.</text>
</comment>
<proteinExistence type="predicted"/>
<dbReference type="Gene3D" id="3.40.50.300">
    <property type="entry name" value="P-loop containing nucleotide triphosphate hydrolases"/>
    <property type="match status" value="1"/>
</dbReference>
<protein>
    <submittedName>
        <fullName evidence="6">Uncharacterized protein</fullName>
    </submittedName>
</protein>
<comment type="subcellular location">
    <subcellularLocation>
        <location evidence="1">Membrane</location>
        <topology evidence="1">Multi-pass membrane protein</topology>
    </subcellularLocation>
</comment>
<dbReference type="EMBL" id="MU155573">
    <property type="protein sequence ID" value="KAF9472143.1"/>
    <property type="molecule type" value="Genomic_DNA"/>
</dbReference>
<sequence>MFSPVGMKKFSPTYSSCSVKAASVYTTRKCHNMWCEEPHGSFALLRYISYTCKEGETGYVQLHENQDTKLMADHVPISLYFSKIAYSLSSTTTFILSNVSRNVKPCQMVAIMGTLSASTTRKSTLLDILWWTRRRRKVSGTVLVNGLEMDDEIFKKVVGYVDLEDAPISTLTVYETVLYSALLRLSRSREINDEARKLRMLEMLAELGFFGYQGCVLGMVDTPPFLARNHKHTIVSLANCVALKERKCGVKLDVPALTIHSMSSLRDQLCWWLDITLTCILFVTFATASLKTMSIYVKEERYDTRLGRVLDLILSGWIHVTAGFNHASIFMLGCMDCGQPRFSMFQPLDDLPTSSQPEAKSPST</sequence>
<evidence type="ECO:0000256" key="1">
    <source>
        <dbReference type="ARBA" id="ARBA00004141"/>
    </source>
</evidence>
<gene>
    <name evidence="6" type="ORF">BDN70DRAFT_925817</name>
</gene>
<keyword evidence="2" id="KW-0813">Transport</keyword>
<dbReference type="GO" id="GO:0016020">
    <property type="term" value="C:membrane"/>
    <property type="evidence" value="ECO:0007669"/>
    <property type="project" value="UniProtKB-SubCell"/>
</dbReference>
<dbReference type="PANTHER" id="PTHR48041:SF2">
    <property type="entry name" value="ATP-DEPENDENT PERMEASE-RELATED"/>
    <property type="match status" value="1"/>
</dbReference>
<organism evidence="6 7">
    <name type="scientific">Pholiota conissans</name>
    <dbReference type="NCBI Taxonomy" id="109636"/>
    <lineage>
        <taxon>Eukaryota</taxon>
        <taxon>Fungi</taxon>
        <taxon>Dikarya</taxon>
        <taxon>Basidiomycota</taxon>
        <taxon>Agaricomycotina</taxon>
        <taxon>Agaricomycetes</taxon>
        <taxon>Agaricomycetidae</taxon>
        <taxon>Agaricales</taxon>
        <taxon>Agaricineae</taxon>
        <taxon>Strophariaceae</taxon>
        <taxon>Pholiota</taxon>
    </lineage>
</organism>
<dbReference type="SUPFAM" id="SSF52540">
    <property type="entry name" value="P-loop containing nucleoside triphosphate hydrolases"/>
    <property type="match status" value="1"/>
</dbReference>
<evidence type="ECO:0000256" key="2">
    <source>
        <dbReference type="ARBA" id="ARBA00022448"/>
    </source>
</evidence>
<keyword evidence="3" id="KW-0812">Transmembrane</keyword>
<dbReference type="PANTHER" id="PTHR48041">
    <property type="entry name" value="ABC TRANSPORTER G FAMILY MEMBER 28"/>
    <property type="match status" value="1"/>
</dbReference>
<keyword evidence="7" id="KW-1185">Reference proteome</keyword>